<keyword evidence="7" id="KW-0547">Nucleotide-binding</keyword>
<feature type="domain" description="Tetrahydrofolate dehydrogenase/cyclohydrolase NAD(P)-binding" evidence="14">
    <location>
        <begin position="161"/>
        <end position="308"/>
    </location>
</feature>
<dbReference type="InterPro" id="IPR020631">
    <property type="entry name" value="THF_DH/CycHdrlase_NAD-bd_dom"/>
</dbReference>
<feature type="domain" description="Tetrahydrofolate dehydrogenase/cyclohydrolase catalytic" evidence="13">
    <location>
        <begin position="24"/>
        <end position="140"/>
    </location>
</feature>
<dbReference type="Gene3D" id="3.40.50.720">
    <property type="entry name" value="NAD(P)-binding Rossmann-like Domain"/>
    <property type="match status" value="1"/>
</dbReference>
<keyword evidence="8" id="KW-0378">Hydrolase</keyword>
<evidence type="ECO:0000256" key="3">
    <source>
        <dbReference type="ARBA" id="ARBA00006985"/>
    </source>
</evidence>
<dbReference type="Gene3D" id="3.40.50.10860">
    <property type="entry name" value="Leucine Dehydrogenase, chain A, domain 1"/>
    <property type="match status" value="1"/>
</dbReference>
<proteinExistence type="inferred from homology"/>
<evidence type="ECO:0000256" key="7">
    <source>
        <dbReference type="ARBA" id="ARBA00022741"/>
    </source>
</evidence>
<evidence type="ECO:0000259" key="14">
    <source>
        <dbReference type="Pfam" id="PF02882"/>
    </source>
</evidence>
<dbReference type="SUPFAM" id="SSF53223">
    <property type="entry name" value="Aminoacid dehydrogenase-like, N-terminal domain"/>
    <property type="match status" value="1"/>
</dbReference>
<evidence type="ECO:0000256" key="1">
    <source>
        <dbReference type="ARBA" id="ARBA00004777"/>
    </source>
</evidence>
<reference evidence="15" key="1">
    <citation type="submission" date="2022-07" db="EMBL/GenBank/DDBJ databases">
        <title>Phylogenomic reconstructions and comparative analyses of Kickxellomycotina fungi.</title>
        <authorList>
            <person name="Reynolds N.K."/>
            <person name="Stajich J.E."/>
            <person name="Barry K."/>
            <person name="Grigoriev I.V."/>
            <person name="Crous P."/>
            <person name="Smith M.E."/>
        </authorList>
    </citation>
    <scope>NUCLEOTIDE SEQUENCE</scope>
    <source>
        <strain evidence="15">IMI 214461</strain>
    </source>
</reference>
<name>A0A9W8BJF3_9FUNG</name>
<dbReference type="Pfam" id="PF00763">
    <property type="entry name" value="THF_DHG_CYH"/>
    <property type="match status" value="1"/>
</dbReference>
<dbReference type="Proteomes" id="UP001150907">
    <property type="component" value="Unassembled WGS sequence"/>
</dbReference>
<dbReference type="PANTHER" id="PTHR48099:SF5">
    <property type="entry name" value="C-1-TETRAHYDROFOLATE SYNTHASE, CYTOPLASMIC"/>
    <property type="match status" value="1"/>
</dbReference>
<organism evidence="15 16">
    <name type="scientific">Coemansia thaxteri</name>
    <dbReference type="NCBI Taxonomy" id="2663907"/>
    <lineage>
        <taxon>Eukaryota</taxon>
        <taxon>Fungi</taxon>
        <taxon>Fungi incertae sedis</taxon>
        <taxon>Zoopagomycota</taxon>
        <taxon>Kickxellomycotina</taxon>
        <taxon>Kickxellomycetes</taxon>
        <taxon>Kickxellales</taxon>
        <taxon>Kickxellaceae</taxon>
        <taxon>Coemansia</taxon>
    </lineage>
</organism>
<dbReference type="GO" id="GO:0004488">
    <property type="term" value="F:methylenetetrahydrofolate dehydrogenase (NADP+) activity"/>
    <property type="evidence" value="ECO:0007669"/>
    <property type="project" value="InterPro"/>
</dbReference>
<dbReference type="PRINTS" id="PR00085">
    <property type="entry name" value="THFDHDRGNASE"/>
</dbReference>
<dbReference type="CDD" id="cd01080">
    <property type="entry name" value="NAD_bind_m-THF_DH_Cyclohyd"/>
    <property type="match status" value="1"/>
</dbReference>
<dbReference type="InterPro" id="IPR020630">
    <property type="entry name" value="THF_DH/CycHdrlase_cat_dom"/>
</dbReference>
<evidence type="ECO:0000259" key="13">
    <source>
        <dbReference type="Pfam" id="PF00763"/>
    </source>
</evidence>
<evidence type="ECO:0000256" key="4">
    <source>
        <dbReference type="ARBA" id="ARBA00011738"/>
    </source>
</evidence>
<evidence type="ECO:0000256" key="8">
    <source>
        <dbReference type="ARBA" id="ARBA00022801"/>
    </source>
</evidence>
<dbReference type="GO" id="GO:0035999">
    <property type="term" value="P:tetrahydrofolate interconversion"/>
    <property type="evidence" value="ECO:0007669"/>
    <property type="project" value="TreeGrafter"/>
</dbReference>
<dbReference type="GO" id="GO:0004477">
    <property type="term" value="F:methenyltetrahydrofolate cyclohydrolase activity"/>
    <property type="evidence" value="ECO:0007669"/>
    <property type="project" value="UniProtKB-ARBA"/>
</dbReference>
<dbReference type="Pfam" id="PF01268">
    <property type="entry name" value="FTHFS"/>
    <property type="match status" value="1"/>
</dbReference>
<dbReference type="FunFam" id="3.40.50.10860:FF:000005">
    <property type="entry name" value="C-1-tetrahydrofolate synthase, cytoplasmic, putative"/>
    <property type="match status" value="1"/>
</dbReference>
<keyword evidence="11" id="KW-0560">Oxidoreductase</keyword>
<dbReference type="HAMAP" id="MF_01576">
    <property type="entry name" value="THF_DHG_CYH"/>
    <property type="match status" value="1"/>
</dbReference>
<dbReference type="Gene3D" id="3.40.50.300">
    <property type="entry name" value="P-loop containing nucleotide triphosphate hydrolases"/>
    <property type="match status" value="2"/>
</dbReference>
<keyword evidence="9" id="KW-0067">ATP-binding</keyword>
<sequence length="963" mass="101788">MAGNNKDGGRTDTMAESDSGAVMMDGKAIAEQIRHDLKLRVAAYKAQHPGFRPKLVALQVGQRSDSDVYIRQKAKACGEIGVEFEHVQLAEDVTQAALDARVDAINGDPAVHGLLVQQPLPGHLSTRHVVQAIRADKDVDGFQAENIGQLAKRDGAGYFQPCTPLGCIELLRRHGVAIGGARAVVVGRSDIVGAPVAAMLTRLDATVTLCHSRTRDLEALVREADILVVAIGQPELVRAEWVKRGAAVVDVGMNARADASRKAGFRWIGDVEAGAARRAGFMTPVPGGVGPMTVAMLLRNVVEGAERQHAAARVQVVPVALELRSPVPSDMAIGTAQAQALKPIAQLVRELGLAEREASAYGRYAAKIDPAAVLARKPMADASSAVASPRYVVVTGISPTPLGEGKSTVTVGLAQALYAHVGRAAFACVRQPSQGPTFGIKGGAAGGGYAQVAPMTAMNLHLTGDIHAIAAANNLVAAAVDARRFHEATQTDAQLLARLCPRGAIAPSMRRRLRRLNIDCDTAPADLSPADVARFVRLDIDPDRIVWRRVLDTNDRFLREITIGQAPTERGMARTAAFDIAVASEIMAVLALTTSLVDMRARLARMVVAFSRAKEPITCDDLGLTGALTVLMKDALSPTLLQTLEGSPVLVHAGPFANIAHGNSSVIADQVALALAGPVGLVVTEAGFGADIGFEKFVNIKCRASGLVPDAAVIVATVRALKMHGGGPDVVPGRPLPAAYAREDLPLLERGFANLRRHIENVRATGLPAIVAINVFASDSQAELDLVRDLARAAGAYDAIPTNLWAKGGAGAIELANAVIKCCDAPPPSPSSPEFLSPSFRFLYDAALPIKDKIEAIAKQVYRAASVSYSEEAERNIQQFTDNGWAALPICMAKTQYSFTADPTLKGAPEGFDLPIREVRASLGAGFIYPLCGAMQTLPGLPTRPCFYDIDIDTETGEIVGLF</sequence>
<dbReference type="GO" id="GO:0005829">
    <property type="term" value="C:cytosol"/>
    <property type="evidence" value="ECO:0007669"/>
    <property type="project" value="TreeGrafter"/>
</dbReference>
<dbReference type="InterPro" id="IPR027417">
    <property type="entry name" value="P-loop_NTPase"/>
</dbReference>
<dbReference type="OrthoDB" id="5126881at2759"/>
<protein>
    <submittedName>
        <fullName evidence="15">Tetrahydrofolate synthase</fullName>
    </submittedName>
</protein>
<evidence type="ECO:0000313" key="15">
    <source>
        <dbReference type="EMBL" id="KAJ2008691.1"/>
    </source>
</evidence>
<dbReference type="PROSITE" id="PS00722">
    <property type="entry name" value="FTHFS_2"/>
    <property type="match status" value="1"/>
</dbReference>
<evidence type="ECO:0000256" key="12">
    <source>
        <dbReference type="ARBA" id="ARBA00023268"/>
    </source>
</evidence>
<dbReference type="PROSITE" id="PS00767">
    <property type="entry name" value="THF_DHG_CYH_2"/>
    <property type="match status" value="1"/>
</dbReference>
<accession>A0A9W8BJF3</accession>
<comment type="similarity">
    <text evidence="2">In the N-terminal section; belongs to the tetrahydrofolate dehydrogenase/cyclohydrolase family.</text>
</comment>
<dbReference type="GO" id="GO:0005524">
    <property type="term" value="F:ATP binding"/>
    <property type="evidence" value="ECO:0007669"/>
    <property type="project" value="UniProtKB-KW"/>
</dbReference>
<evidence type="ECO:0000313" key="16">
    <source>
        <dbReference type="Proteomes" id="UP001150907"/>
    </source>
</evidence>
<keyword evidence="12" id="KW-0511">Multifunctional enzyme</keyword>
<dbReference type="InterPro" id="IPR000559">
    <property type="entry name" value="Formate_THF_ligase"/>
</dbReference>
<keyword evidence="10" id="KW-0521">NADP</keyword>
<keyword evidence="6" id="KW-0436">Ligase</keyword>
<keyword evidence="5" id="KW-0554">One-carbon metabolism</keyword>
<dbReference type="HAMAP" id="MF_01543">
    <property type="entry name" value="FTHFS"/>
    <property type="match status" value="1"/>
</dbReference>
<evidence type="ECO:0000256" key="10">
    <source>
        <dbReference type="ARBA" id="ARBA00022857"/>
    </source>
</evidence>
<evidence type="ECO:0000256" key="6">
    <source>
        <dbReference type="ARBA" id="ARBA00022598"/>
    </source>
</evidence>
<dbReference type="InterPro" id="IPR020867">
    <property type="entry name" value="THF_DH/CycHdrlase_CS"/>
</dbReference>
<dbReference type="SUPFAM" id="SSF51735">
    <property type="entry name" value="NAD(P)-binding Rossmann-fold domains"/>
    <property type="match status" value="1"/>
</dbReference>
<dbReference type="Gene3D" id="1.10.8.770">
    <property type="match status" value="1"/>
</dbReference>
<comment type="pathway">
    <text evidence="1">One-carbon metabolism; tetrahydrofolate interconversion.</text>
</comment>
<evidence type="ECO:0000256" key="11">
    <source>
        <dbReference type="ARBA" id="ARBA00023002"/>
    </source>
</evidence>
<comment type="subunit">
    <text evidence="4">Homodimer.</text>
</comment>
<dbReference type="Gene3D" id="3.10.410.10">
    <property type="entry name" value="Formyltetrahydrofolate synthetase, domain 3"/>
    <property type="match status" value="1"/>
</dbReference>
<dbReference type="EMBL" id="JANBQF010000001">
    <property type="protein sequence ID" value="KAJ2008691.1"/>
    <property type="molecule type" value="Genomic_DNA"/>
</dbReference>
<gene>
    <name evidence="15" type="primary">ADE3</name>
    <name evidence="15" type="ORF">H4R26_000010</name>
</gene>
<dbReference type="InterPro" id="IPR046346">
    <property type="entry name" value="Aminoacid_DH-like_N_sf"/>
</dbReference>
<dbReference type="FunFam" id="3.40.50.720:FF:000006">
    <property type="entry name" value="Bifunctional protein FolD"/>
    <property type="match status" value="1"/>
</dbReference>
<dbReference type="InterPro" id="IPR000672">
    <property type="entry name" value="THF_DH/CycHdrlase"/>
</dbReference>
<evidence type="ECO:0000256" key="2">
    <source>
        <dbReference type="ARBA" id="ARBA00005559"/>
    </source>
</evidence>
<dbReference type="AlphaFoldDB" id="A0A9W8BJF3"/>
<dbReference type="SUPFAM" id="SSF52540">
    <property type="entry name" value="P-loop containing nucleoside triphosphate hydrolases"/>
    <property type="match status" value="1"/>
</dbReference>
<dbReference type="CDD" id="cd00477">
    <property type="entry name" value="FTHFS"/>
    <property type="match status" value="1"/>
</dbReference>
<dbReference type="InterPro" id="IPR036291">
    <property type="entry name" value="NAD(P)-bd_dom_sf"/>
</dbReference>
<evidence type="ECO:0000256" key="9">
    <source>
        <dbReference type="ARBA" id="ARBA00022840"/>
    </source>
</evidence>
<dbReference type="InterPro" id="IPR020628">
    <property type="entry name" value="Formate_THF_ligase_CS"/>
</dbReference>
<dbReference type="PROSITE" id="PS00721">
    <property type="entry name" value="FTHFS_1"/>
    <property type="match status" value="1"/>
</dbReference>
<dbReference type="Pfam" id="PF02882">
    <property type="entry name" value="THF_DHG_CYH_C"/>
    <property type="match status" value="1"/>
</dbReference>
<dbReference type="FunFam" id="3.40.50.300:FF:001859">
    <property type="entry name" value="Formate--tetrahydrofolate ligase"/>
    <property type="match status" value="1"/>
</dbReference>
<comment type="caution">
    <text evidence="15">The sequence shown here is derived from an EMBL/GenBank/DDBJ whole genome shotgun (WGS) entry which is preliminary data.</text>
</comment>
<dbReference type="GO" id="GO:0004329">
    <property type="term" value="F:formate-tetrahydrofolate ligase activity"/>
    <property type="evidence" value="ECO:0007669"/>
    <property type="project" value="InterPro"/>
</dbReference>
<comment type="similarity">
    <text evidence="3">In the C-terminal section; belongs to the formate--tetrahydrofolate ligase family.</text>
</comment>
<dbReference type="PANTHER" id="PTHR48099">
    <property type="entry name" value="C-1-TETRAHYDROFOLATE SYNTHASE, CYTOPLASMIC-RELATED"/>
    <property type="match status" value="1"/>
</dbReference>
<keyword evidence="16" id="KW-1185">Reference proteome</keyword>
<evidence type="ECO:0000256" key="5">
    <source>
        <dbReference type="ARBA" id="ARBA00022563"/>
    </source>
</evidence>
<dbReference type="FunFam" id="3.10.410.10:FF:000001">
    <property type="entry name" value="Putative formate--tetrahydrofolate ligase"/>
    <property type="match status" value="1"/>
</dbReference>